<reference evidence="1 2" key="1">
    <citation type="submission" date="2017-10" db="EMBL/GenBank/DDBJ databases">
        <title>Genomics of the genus Arcobacter.</title>
        <authorList>
            <person name="Perez-Cataluna A."/>
            <person name="Figueras M.J."/>
        </authorList>
    </citation>
    <scope>NUCLEOTIDE SEQUENCE [LARGE SCALE GENOMIC DNA]</scope>
    <source>
        <strain evidence="1 2">DSM 24636</strain>
    </source>
</reference>
<dbReference type="RefSeq" id="WP_129081678.1">
    <property type="nucleotide sequence ID" value="NZ_CP041070.1"/>
</dbReference>
<proteinExistence type="predicted"/>
<evidence type="ECO:0000313" key="1">
    <source>
        <dbReference type="EMBL" id="RXJ63633.1"/>
    </source>
</evidence>
<accession>A0A4Q0Y1U3</accession>
<dbReference type="EMBL" id="PDKO01000003">
    <property type="protein sequence ID" value="RXJ63633.1"/>
    <property type="molecule type" value="Genomic_DNA"/>
</dbReference>
<dbReference type="Proteomes" id="UP000290191">
    <property type="component" value="Unassembled WGS sequence"/>
</dbReference>
<dbReference type="OrthoDB" id="9554592at2"/>
<sequence>MGIKTELLSKANDIVASSTDAKELALASAIVKNVAEAEGVVDEEIYTIGTAGSVGFGVGAVRDWQMPAGFIKLAGHDNPVSENYGNVTDMNGSVMVAIPKFYFKIETNNVLISSKLKAGYVVHRAFINEGKEHDYIFVDKYGCGNVGGVFTSKAGLDPCSTHADHNPIASLKNTPSNTYGGLYSAVKTRGDKHFLTSKFIYSALAMLAFAHGKAATTTSACAFIDVDPKMPKGNLNSALSDVNDTSVVFSPSGYSNCALTGSGSPFAKTTHNGQECGIADLNGNMWEVASGFIRTDANGFLILKESVDITNISSDDTTQAVGGAYDIDLYDVIDISDVVNANDGWTYLGNGANQVFAMSTDRTSADYKRTALGIPLATGHSATGTIEFGNDGVYRYLRDEMACRCGGSWGYSSGAGAFAMYLGSYRTHSNDSVGGRASVLV</sequence>
<evidence type="ECO:0000313" key="2">
    <source>
        <dbReference type="Proteomes" id="UP000290191"/>
    </source>
</evidence>
<comment type="caution">
    <text evidence="1">The sequence shown here is derived from an EMBL/GenBank/DDBJ whole genome shotgun (WGS) entry which is preliminary data.</text>
</comment>
<protein>
    <submittedName>
        <fullName evidence="1">Uncharacterized protein</fullName>
    </submittedName>
</protein>
<name>A0A4Q0Y1U3_9BACT</name>
<dbReference type="AlphaFoldDB" id="A0A4Q0Y1U3"/>
<gene>
    <name evidence="1" type="ORF">CRV06_05415</name>
</gene>
<organism evidence="1 2">
    <name type="scientific">Halarcobacter anaerophilus</name>
    <dbReference type="NCBI Taxonomy" id="877500"/>
    <lineage>
        <taxon>Bacteria</taxon>
        <taxon>Pseudomonadati</taxon>
        <taxon>Campylobacterota</taxon>
        <taxon>Epsilonproteobacteria</taxon>
        <taxon>Campylobacterales</taxon>
        <taxon>Arcobacteraceae</taxon>
        <taxon>Halarcobacter</taxon>
    </lineage>
</organism>
<keyword evidence="2" id="KW-1185">Reference proteome</keyword>